<sequence>ILVKTVKKFEEAHRELQRCSTESHEPVKPNLNRNPSPTTQSSDSDSSIESLTSSSSSLSRTSDERQTVIEDKHSPGCSKKPLEIQLENLRLQEDNKPINSSSRFYDIIWTSEGLHILHSMDKPIESEEWIDFVGKTMREVEGNPGSLCEKHFLSVLVAPLMNHLAEVGVVEKIATLLAMPFTLTAGNSELQENLERIYYGAKVLPNLVYACKLMVRRRLLQRISMNFKSGDLVEDLMGIVEDEDLVGMDKCMRLITFLVHLQSKFAEQFCECVCGFKFFPILHLCLKSYNRRVRLTVDTLAALCQILRTAKDNATAFETFLLEYENFEEIDIEIFSLLSHSDPNVQSKSFRLLGYLMTHSENVRERLVRPRSAGLWNILTQASNHPDTSISTAAEFTSGQLQQFIPCNKSAGSEHFTVSQ</sequence>
<evidence type="ECO:0000256" key="1">
    <source>
        <dbReference type="SAM" id="MobiDB-lite"/>
    </source>
</evidence>
<comment type="caution">
    <text evidence="2">The sequence shown here is derived from an EMBL/GenBank/DDBJ whole genome shotgun (WGS) entry which is preliminary data.</text>
</comment>
<feature type="region of interest" description="Disordered" evidence="1">
    <location>
        <begin position="12"/>
        <end position="79"/>
    </location>
</feature>
<feature type="compositionally biased region" description="Basic and acidic residues" evidence="1">
    <location>
        <begin position="12"/>
        <end position="27"/>
    </location>
</feature>
<reference evidence="2" key="1">
    <citation type="submission" date="2021-06" db="EMBL/GenBank/DDBJ databases">
        <authorList>
            <person name="Hodson N. C."/>
            <person name="Mongue J. A."/>
            <person name="Jaron S. K."/>
        </authorList>
    </citation>
    <scope>NUCLEOTIDE SEQUENCE</scope>
</reference>
<accession>A0A8J2KY03</accession>
<organism evidence="2 3">
    <name type="scientific">Allacma fusca</name>
    <dbReference type="NCBI Taxonomy" id="39272"/>
    <lineage>
        <taxon>Eukaryota</taxon>
        <taxon>Metazoa</taxon>
        <taxon>Ecdysozoa</taxon>
        <taxon>Arthropoda</taxon>
        <taxon>Hexapoda</taxon>
        <taxon>Collembola</taxon>
        <taxon>Symphypleona</taxon>
        <taxon>Sminthuridae</taxon>
        <taxon>Allacma</taxon>
    </lineage>
</organism>
<keyword evidence="3" id="KW-1185">Reference proteome</keyword>
<protein>
    <submittedName>
        <fullName evidence="2">Uncharacterized protein</fullName>
    </submittedName>
</protein>
<dbReference type="Proteomes" id="UP000708208">
    <property type="component" value="Unassembled WGS sequence"/>
</dbReference>
<dbReference type="EMBL" id="CAJVCH010259312">
    <property type="protein sequence ID" value="CAG7733931.1"/>
    <property type="molecule type" value="Genomic_DNA"/>
</dbReference>
<evidence type="ECO:0000313" key="3">
    <source>
        <dbReference type="Proteomes" id="UP000708208"/>
    </source>
</evidence>
<feature type="non-terminal residue" evidence="2">
    <location>
        <position position="1"/>
    </location>
</feature>
<evidence type="ECO:0000313" key="2">
    <source>
        <dbReference type="EMBL" id="CAG7733931.1"/>
    </source>
</evidence>
<feature type="compositionally biased region" description="Basic and acidic residues" evidence="1">
    <location>
        <begin position="61"/>
        <end position="74"/>
    </location>
</feature>
<dbReference type="AlphaFoldDB" id="A0A8J2KY03"/>
<name>A0A8J2KY03_9HEXA</name>
<gene>
    <name evidence="2" type="ORF">AFUS01_LOCUS22346</name>
</gene>
<feature type="compositionally biased region" description="Low complexity" evidence="1">
    <location>
        <begin position="35"/>
        <end position="60"/>
    </location>
</feature>
<proteinExistence type="predicted"/>
<dbReference type="OrthoDB" id="266718at2759"/>